<evidence type="ECO:0000259" key="10">
    <source>
        <dbReference type="Pfam" id="PF20656"/>
    </source>
</evidence>
<evidence type="ECO:0000313" key="13">
    <source>
        <dbReference type="Proteomes" id="UP000008743"/>
    </source>
</evidence>
<dbReference type="Gene3D" id="1.20.1220.12">
    <property type="entry name" value="Malate synthase, domain III"/>
    <property type="match status" value="1"/>
</dbReference>
<dbReference type="PIRSF" id="PIRSF001363">
    <property type="entry name" value="Malate_synth"/>
    <property type="match status" value="1"/>
</dbReference>
<evidence type="ECO:0000256" key="7">
    <source>
        <dbReference type="PIRSR" id="PIRSR001363-1"/>
    </source>
</evidence>
<dbReference type="OrthoDB" id="186072at2759"/>
<sequence length="551" mass="61840">MADFATGAPFLNTLLQAEGIEVRGRVTESYAQILNPESLRFLAALHRTFDARRIELLKCRQIRQAEIDQGKLPDFLASTAHIRSGDWKCCAPAPGLVDRRVEITGPVDRKMIINALNSGATQFMADFEDATSPTWDNLIQGQLNMRDAIARTISFSGPEGKVYRLKDNGLATLLCRPRGLHLEEHHVFVDGQPLSGSLLDFGLYFYHNAKRSLFIGAGPYYYVPKLESHLEARWWNDVFNFAQDYVRVPRGTIRATVLIETILAAFEMEEILYELREHSSGLNCGRWDYIFSTIKRLRNHPQFVMPERKDVTMATHFMASYVKLLISTCHKRGVHAMGGMAAQIPIRNDPAANDAAFEKVRKDKLREAEAGHDGTWVAHPGLIPIAKEIFDKVMPTPNQIHVQKPAQITAADLLSTKFEGGITDVGVRANVSVALAYMANWLSGMGCVPLHNLMEDAATAEISRSQLWQWLKFASKTSEGQTITPDYVQKIIDEEDAKLKASLGDKYTAAYTNAKGHLRRIVLEKDFPEFLTLVCYGDIVEQQPPRTISHL</sequence>
<dbReference type="InParanoid" id="A0A0D2X4Y9"/>
<evidence type="ECO:0000256" key="4">
    <source>
        <dbReference type="ARBA" id="ARBA00022532"/>
    </source>
</evidence>
<evidence type="ECO:0000256" key="1">
    <source>
        <dbReference type="ARBA" id="ARBA00006394"/>
    </source>
</evidence>
<protein>
    <recommendedName>
        <fullName evidence="2 8">Malate synthase</fullName>
        <ecNumber evidence="2 8">2.3.3.9</ecNumber>
    </recommendedName>
</protein>
<evidence type="ECO:0000256" key="3">
    <source>
        <dbReference type="ARBA" id="ARBA00022435"/>
    </source>
</evidence>
<dbReference type="GO" id="GO:0006099">
    <property type="term" value="P:tricarboxylic acid cycle"/>
    <property type="evidence" value="ECO:0007669"/>
    <property type="project" value="UniProtKB-KW"/>
</dbReference>
<keyword evidence="5 8" id="KW-0808">Transferase</keyword>
<name>A0A0D2X4Y9_CAPO3</name>
<dbReference type="CDD" id="cd00727">
    <property type="entry name" value="malate_synt_A"/>
    <property type="match status" value="1"/>
</dbReference>
<dbReference type="EC" id="2.3.3.9" evidence="2 8"/>
<proteinExistence type="inferred from homology"/>
<accession>A0A0D2X4Y9</accession>
<evidence type="ECO:0000259" key="9">
    <source>
        <dbReference type="Pfam" id="PF01274"/>
    </source>
</evidence>
<organism evidence="12 13">
    <name type="scientific">Capsaspora owczarzaki (strain ATCC 30864)</name>
    <dbReference type="NCBI Taxonomy" id="595528"/>
    <lineage>
        <taxon>Eukaryota</taxon>
        <taxon>Filasterea</taxon>
        <taxon>Capsaspora</taxon>
    </lineage>
</organism>
<dbReference type="UniPathway" id="UPA00703">
    <property type="reaction ID" value="UER00720"/>
</dbReference>
<dbReference type="FunFam" id="1.20.1220.12:FF:000001">
    <property type="entry name" value="Malate synthase"/>
    <property type="match status" value="1"/>
</dbReference>
<dbReference type="PANTHER" id="PTHR42902:SF1">
    <property type="entry name" value="MALATE SYNTHASE 1-RELATED"/>
    <property type="match status" value="1"/>
</dbReference>
<dbReference type="Proteomes" id="UP000008743">
    <property type="component" value="Unassembled WGS sequence"/>
</dbReference>
<dbReference type="InterPro" id="IPR044856">
    <property type="entry name" value="Malate_synth_C_sf"/>
</dbReference>
<comment type="similarity">
    <text evidence="1 8">Belongs to the malate synthase family.</text>
</comment>
<dbReference type="GO" id="GO:0004474">
    <property type="term" value="F:malate synthase activity"/>
    <property type="evidence" value="ECO:0007669"/>
    <property type="project" value="UniProtKB-EC"/>
</dbReference>
<dbReference type="PhylomeDB" id="A0A0D2X4Y9"/>
<dbReference type="PROSITE" id="PS00510">
    <property type="entry name" value="MALATE_SYNTHASE"/>
    <property type="match status" value="1"/>
</dbReference>
<dbReference type="InterPro" id="IPR046363">
    <property type="entry name" value="MS_N_TIM-barrel_dom"/>
</dbReference>
<dbReference type="GO" id="GO:0005782">
    <property type="term" value="C:peroxisomal matrix"/>
    <property type="evidence" value="ECO:0007669"/>
    <property type="project" value="TreeGrafter"/>
</dbReference>
<keyword evidence="4 8" id="KW-0816">Tricarboxylic acid cycle</keyword>
<feature type="active site" description="Proton donor" evidence="7">
    <location>
        <position position="456"/>
    </location>
</feature>
<feature type="domain" description="Malate synthase N-terminal" evidence="10">
    <location>
        <begin position="19"/>
        <end position="81"/>
    </location>
</feature>
<dbReference type="Pfam" id="PF01274">
    <property type="entry name" value="MS_TIM-barrel"/>
    <property type="match status" value="1"/>
</dbReference>
<dbReference type="PANTHER" id="PTHR42902">
    <property type="entry name" value="MALATE SYNTHASE"/>
    <property type="match status" value="1"/>
</dbReference>
<dbReference type="NCBIfam" id="TIGR01344">
    <property type="entry name" value="malate_syn_A"/>
    <property type="match status" value="1"/>
</dbReference>
<keyword evidence="13" id="KW-1185">Reference proteome</keyword>
<dbReference type="eggNOG" id="KOG1261">
    <property type="taxonomic scope" value="Eukaryota"/>
</dbReference>
<evidence type="ECO:0000256" key="2">
    <source>
        <dbReference type="ARBA" id="ARBA00012636"/>
    </source>
</evidence>
<evidence type="ECO:0000256" key="6">
    <source>
        <dbReference type="ARBA" id="ARBA00047918"/>
    </source>
</evidence>
<evidence type="ECO:0000313" key="12">
    <source>
        <dbReference type="EMBL" id="KJE96889.1"/>
    </source>
</evidence>
<feature type="domain" description="Malate synthase TIM barrel" evidence="9">
    <location>
        <begin position="172"/>
        <end position="415"/>
    </location>
</feature>
<feature type="domain" description="Malate synthase C-terminal" evidence="11">
    <location>
        <begin position="423"/>
        <end position="539"/>
    </location>
</feature>
<dbReference type="Pfam" id="PF20659">
    <property type="entry name" value="MS_C"/>
    <property type="match status" value="1"/>
</dbReference>
<feature type="active site" description="Proton acceptor" evidence="7">
    <location>
        <position position="176"/>
    </location>
</feature>
<evidence type="ECO:0000256" key="8">
    <source>
        <dbReference type="RuleBase" id="RU000555"/>
    </source>
</evidence>
<dbReference type="GO" id="GO:0006097">
    <property type="term" value="P:glyoxylate cycle"/>
    <property type="evidence" value="ECO:0007669"/>
    <property type="project" value="UniProtKB-UniPathway"/>
</dbReference>
<comment type="pathway">
    <text evidence="8">Carbohydrate metabolism; glyoxylate cycle; (S)-malate from isocitrate: step 2/2.</text>
</comment>
<reference evidence="13" key="1">
    <citation type="submission" date="2011-02" db="EMBL/GenBank/DDBJ databases">
        <title>The Genome Sequence of Capsaspora owczarzaki ATCC 30864.</title>
        <authorList>
            <person name="Russ C."/>
            <person name="Cuomo C."/>
            <person name="Burger G."/>
            <person name="Gray M.W."/>
            <person name="Holland P.W.H."/>
            <person name="King N."/>
            <person name="Lang F.B.F."/>
            <person name="Roger A.J."/>
            <person name="Ruiz-Trillo I."/>
            <person name="Young S.K."/>
            <person name="Zeng Q."/>
            <person name="Gargeya S."/>
            <person name="Alvarado L."/>
            <person name="Berlin A."/>
            <person name="Chapman S.B."/>
            <person name="Chen Z."/>
            <person name="Freedman E."/>
            <person name="Gellesch M."/>
            <person name="Goldberg J."/>
            <person name="Griggs A."/>
            <person name="Gujja S."/>
            <person name="Heilman E."/>
            <person name="Heiman D."/>
            <person name="Howarth C."/>
            <person name="Mehta T."/>
            <person name="Neiman D."/>
            <person name="Pearson M."/>
            <person name="Roberts A."/>
            <person name="Saif S."/>
            <person name="Shea T."/>
            <person name="Shenoy N."/>
            <person name="Sisk P."/>
            <person name="Stolte C."/>
            <person name="Sykes S."/>
            <person name="White J."/>
            <person name="Yandava C."/>
            <person name="Haas B."/>
            <person name="Nusbaum C."/>
            <person name="Birren B."/>
        </authorList>
    </citation>
    <scope>NUCLEOTIDE SEQUENCE</scope>
    <source>
        <strain evidence="13">ATCC 30864</strain>
    </source>
</reference>
<dbReference type="InterPro" id="IPR006252">
    <property type="entry name" value="Malate_synthA"/>
</dbReference>
<dbReference type="EMBL" id="KE346372">
    <property type="protein sequence ID" value="KJE96889.1"/>
    <property type="molecule type" value="Genomic_DNA"/>
</dbReference>
<dbReference type="STRING" id="595528.A0A0D2X4Y9"/>
<dbReference type="Pfam" id="PF20656">
    <property type="entry name" value="MS_N"/>
    <property type="match status" value="1"/>
</dbReference>
<dbReference type="Gene3D" id="3.20.20.360">
    <property type="entry name" value="Malate synthase, domain 3"/>
    <property type="match status" value="1"/>
</dbReference>
<dbReference type="InterPro" id="IPR048356">
    <property type="entry name" value="MS_N"/>
</dbReference>
<dbReference type="InterPro" id="IPR019830">
    <property type="entry name" value="Malate_synthase_CS"/>
</dbReference>
<evidence type="ECO:0000259" key="11">
    <source>
        <dbReference type="Pfam" id="PF20659"/>
    </source>
</evidence>
<dbReference type="AlphaFoldDB" id="A0A0D2X4Y9"/>
<dbReference type="InterPro" id="IPR001465">
    <property type="entry name" value="Malate_synthase_TIM"/>
</dbReference>
<keyword evidence="3 8" id="KW-0329">Glyoxylate bypass</keyword>
<comment type="catalytic activity">
    <reaction evidence="6 8">
        <text>glyoxylate + acetyl-CoA + H2O = (S)-malate + CoA + H(+)</text>
        <dbReference type="Rhea" id="RHEA:18181"/>
        <dbReference type="ChEBI" id="CHEBI:15377"/>
        <dbReference type="ChEBI" id="CHEBI:15378"/>
        <dbReference type="ChEBI" id="CHEBI:15589"/>
        <dbReference type="ChEBI" id="CHEBI:36655"/>
        <dbReference type="ChEBI" id="CHEBI:57287"/>
        <dbReference type="ChEBI" id="CHEBI:57288"/>
        <dbReference type="EC" id="2.3.3.9"/>
    </reaction>
</comment>
<gene>
    <name evidence="12" type="ORF">CAOG_007141</name>
</gene>
<dbReference type="InterPro" id="IPR011076">
    <property type="entry name" value="Malate_synth_sf"/>
</dbReference>
<evidence type="ECO:0000256" key="5">
    <source>
        <dbReference type="ARBA" id="ARBA00022679"/>
    </source>
</evidence>
<dbReference type="SUPFAM" id="SSF51645">
    <property type="entry name" value="Malate synthase G"/>
    <property type="match status" value="1"/>
</dbReference>
<dbReference type="FunFam" id="3.20.20.360:FF:000001">
    <property type="entry name" value="Malate synthase"/>
    <property type="match status" value="1"/>
</dbReference>
<dbReference type="InterPro" id="IPR048355">
    <property type="entry name" value="MS_C"/>
</dbReference>